<dbReference type="Proteomes" id="UP001059617">
    <property type="component" value="Chromosome"/>
</dbReference>
<keyword evidence="1" id="KW-0812">Transmembrane</keyword>
<protein>
    <submittedName>
        <fullName evidence="2">Uncharacterized protein</fullName>
    </submittedName>
</protein>
<reference evidence="2" key="2">
    <citation type="submission" date="2022-09" db="EMBL/GenBank/DDBJ databases">
        <title>Biosynthetic gene clusters of Dactylosporangioum fulvum.</title>
        <authorList>
            <person name="Caradec T."/>
        </authorList>
    </citation>
    <scope>NUCLEOTIDE SEQUENCE</scope>
    <source>
        <strain evidence="2">NRRL B-16292</strain>
    </source>
</reference>
<accession>A0ABY5W2A6</accession>
<feature type="transmembrane region" description="Helical" evidence="1">
    <location>
        <begin position="7"/>
        <end position="24"/>
    </location>
</feature>
<keyword evidence="1" id="KW-0472">Membrane</keyword>
<keyword evidence="1" id="KW-1133">Transmembrane helix</keyword>
<evidence type="ECO:0000313" key="2">
    <source>
        <dbReference type="EMBL" id="UWP84138.1"/>
    </source>
</evidence>
<evidence type="ECO:0000313" key="3">
    <source>
        <dbReference type="Proteomes" id="UP001059617"/>
    </source>
</evidence>
<feature type="transmembrane region" description="Helical" evidence="1">
    <location>
        <begin position="30"/>
        <end position="48"/>
    </location>
</feature>
<sequence length="61" mass="6920">MNAVKILLATAALILVGIVAWWLIKMLFGAVFYLIVGALVVGGGWYLYNKIKRTDPWRVRR</sequence>
<proteinExistence type="predicted"/>
<organism evidence="2 3">
    <name type="scientific">Dactylosporangium fulvum</name>
    <dbReference type="NCBI Taxonomy" id="53359"/>
    <lineage>
        <taxon>Bacteria</taxon>
        <taxon>Bacillati</taxon>
        <taxon>Actinomycetota</taxon>
        <taxon>Actinomycetes</taxon>
        <taxon>Micromonosporales</taxon>
        <taxon>Micromonosporaceae</taxon>
        <taxon>Dactylosporangium</taxon>
    </lineage>
</organism>
<reference evidence="2" key="1">
    <citation type="submission" date="2021-04" db="EMBL/GenBank/DDBJ databases">
        <authorList>
            <person name="Hartkoorn R.C."/>
            <person name="Beaudoing E."/>
            <person name="Hot D."/>
        </authorList>
    </citation>
    <scope>NUCLEOTIDE SEQUENCE</scope>
    <source>
        <strain evidence="2">NRRL B-16292</strain>
    </source>
</reference>
<gene>
    <name evidence="2" type="ORF">Dfulv_07800</name>
</gene>
<dbReference type="RefSeq" id="WP_259861968.1">
    <property type="nucleotide sequence ID" value="NZ_BAAAST010000089.1"/>
</dbReference>
<keyword evidence="3" id="KW-1185">Reference proteome</keyword>
<name>A0ABY5W2A6_9ACTN</name>
<evidence type="ECO:0000256" key="1">
    <source>
        <dbReference type="SAM" id="Phobius"/>
    </source>
</evidence>
<dbReference type="EMBL" id="CP073720">
    <property type="protein sequence ID" value="UWP84138.1"/>
    <property type="molecule type" value="Genomic_DNA"/>
</dbReference>